<dbReference type="InterPro" id="IPR020846">
    <property type="entry name" value="MFS_dom"/>
</dbReference>
<dbReference type="PANTHER" id="PTHR48021">
    <property type="match status" value="1"/>
</dbReference>
<evidence type="ECO:0000256" key="7">
    <source>
        <dbReference type="ARBA" id="ARBA00023136"/>
    </source>
</evidence>
<comment type="caution">
    <text evidence="11">The sequence shown here is derived from an EMBL/GenBank/DDBJ whole genome shotgun (WGS) entry which is preliminary data.</text>
</comment>
<dbReference type="Proteomes" id="UP001054252">
    <property type="component" value="Unassembled WGS sequence"/>
</dbReference>
<name>A0AAV5JDF8_9ROSI</name>
<comment type="subcellular location">
    <subcellularLocation>
        <location evidence="1">Membrane</location>
        <topology evidence="1">Multi-pass membrane protein</topology>
    </subcellularLocation>
</comment>
<keyword evidence="6 9" id="KW-1133">Transmembrane helix</keyword>
<feature type="transmembrane region" description="Helical" evidence="9">
    <location>
        <begin position="339"/>
        <end position="360"/>
    </location>
</feature>
<dbReference type="AlphaFoldDB" id="A0AAV5JDF8"/>
<feature type="transmembrane region" description="Helical" evidence="9">
    <location>
        <begin position="185"/>
        <end position="206"/>
    </location>
</feature>
<dbReference type="Gene3D" id="1.20.1250.20">
    <property type="entry name" value="MFS general substrate transporter like domains"/>
    <property type="match status" value="1"/>
</dbReference>
<keyword evidence="4" id="KW-0762">Sugar transport</keyword>
<dbReference type="SUPFAM" id="SSF103473">
    <property type="entry name" value="MFS general substrate transporter"/>
    <property type="match status" value="1"/>
</dbReference>
<dbReference type="Pfam" id="PF00083">
    <property type="entry name" value="Sugar_tr"/>
    <property type="match status" value="1"/>
</dbReference>
<gene>
    <name evidence="11" type="ORF">SLEP1_g20491</name>
</gene>
<evidence type="ECO:0000256" key="4">
    <source>
        <dbReference type="ARBA" id="ARBA00022597"/>
    </source>
</evidence>
<comment type="similarity">
    <text evidence="2">Belongs to the major facilitator superfamily. Sugar transporter (TC 2.A.1.1) family.</text>
</comment>
<dbReference type="InterPro" id="IPR036259">
    <property type="entry name" value="MFS_trans_sf"/>
</dbReference>
<organism evidence="11 12">
    <name type="scientific">Rubroshorea leprosula</name>
    <dbReference type="NCBI Taxonomy" id="152421"/>
    <lineage>
        <taxon>Eukaryota</taxon>
        <taxon>Viridiplantae</taxon>
        <taxon>Streptophyta</taxon>
        <taxon>Embryophyta</taxon>
        <taxon>Tracheophyta</taxon>
        <taxon>Spermatophyta</taxon>
        <taxon>Magnoliopsida</taxon>
        <taxon>eudicotyledons</taxon>
        <taxon>Gunneridae</taxon>
        <taxon>Pentapetalae</taxon>
        <taxon>rosids</taxon>
        <taxon>malvids</taxon>
        <taxon>Malvales</taxon>
        <taxon>Dipterocarpaceae</taxon>
        <taxon>Rubroshorea</taxon>
    </lineage>
</organism>
<keyword evidence="3" id="KW-0813">Transport</keyword>
<keyword evidence="12" id="KW-1185">Reference proteome</keyword>
<dbReference type="InterPro" id="IPR005828">
    <property type="entry name" value="MFS_sugar_transport-like"/>
</dbReference>
<dbReference type="GO" id="GO:0051119">
    <property type="term" value="F:sugar transmembrane transporter activity"/>
    <property type="evidence" value="ECO:0007669"/>
    <property type="project" value="InterPro"/>
</dbReference>
<dbReference type="GO" id="GO:0016020">
    <property type="term" value="C:membrane"/>
    <property type="evidence" value="ECO:0007669"/>
    <property type="project" value="UniProtKB-SubCell"/>
</dbReference>
<evidence type="ECO:0000256" key="6">
    <source>
        <dbReference type="ARBA" id="ARBA00022989"/>
    </source>
</evidence>
<feature type="domain" description="Major facilitator superfamily (MFS) profile" evidence="10">
    <location>
        <begin position="37"/>
        <end position="462"/>
    </location>
</feature>
<dbReference type="PANTHER" id="PTHR48021:SF3">
    <property type="entry name" value="MAJOR FACILITATOR SUPERFAMILY (MFS) PROFILE DOMAIN-CONTAINING PROTEIN"/>
    <property type="match status" value="1"/>
</dbReference>
<feature type="transmembrane region" description="Helical" evidence="9">
    <location>
        <begin position="132"/>
        <end position="149"/>
    </location>
</feature>
<evidence type="ECO:0000256" key="1">
    <source>
        <dbReference type="ARBA" id="ARBA00004141"/>
    </source>
</evidence>
<feature type="transmembrane region" description="Helical" evidence="9">
    <location>
        <begin position="434"/>
        <end position="454"/>
    </location>
</feature>
<feature type="transmembrane region" description="Helical" evidence="9">
    <location>
        <begin position="304"/>
        <end position="330"/>
    </location>
</feature>
<feature type="transmembrane region" description="Helical" evidence="9">
    <location>
        <begin position="372"/>
        <end position="397"/>
    </location>
</feature>
<keyword evidence="5 9" id="KW-0812">Transmembrane</keyword>
<feature type="region of interest" description="Disordered" evidence="8">
    <location>
        <begin position="1"/>
        <end position="24"/>
    </location>
</feature>
<dbReference type="FunFam" id="1.20.1250.20:FF:000043">
    <property type="entry name" value="sugar transporter ERD6-like 6"/>
    <property type="match status" value="1"/>
</dbReference>
<accession>A0AAV5JDF8</accession>
<evidence type="ECO:0000259" key="10">
    <source>
        <dbReference type="PROSITE" id="PS50850"/>
    </source>
</evidence>
<evidence type="ECO:0000313" key="11">
    <source>
        <dbReference type="EMBL" id="GKV08921.1"/>
    </source>
</evidence>
<evidence type="ECO:0000256" key="8">
    <source>
        <dbReference type="SAM" id="MobiDB-lite"/>
    </source>
</evidence>
<evidence type="ECO:0000256" key="3">
    <source>
        <dbReference type="ARBA" id="ARBA00022448"/>
    </source>
</evidence>
<reference evidence="11 12" key="1">
    <citation type="journal article" date="2021" name="Commun. Biol.">
        <title>The genome of Shorea leprosula (Dipterocarpaceae) highlights the ecological relevance of drought in aseasonal tropical rainforests.</title>
        <authorList>
            <person name="Ng K.K.S."/>
            <person name="Kobayashi M.J."/>
            <person name="Fawcett J.A."/>
            <person name="Hatakeyama M."/>
            <person name="Paape T."/>
            <person name="Ng C.H."/>
            <person name="Ang C.C."/>
            <person name="Tnah L.H."/>
            <person name="Lee C.T."/>
            <person name="Nishiyama T."/>
            <person name="Sese J."/>
            <person name="O'Brien M.J."/>
            <person name="Copetti D."/>
            <person name="Mohd Noor M.I."/>
            <person name="Ong R.C."/>
            <person name="Putra M."/>
            <person name="Sireger I.Z."/>
            <person name="Indrioko S."/>
            <person name="Kosugi Y."/>
            <person name="Izuno A."/>
            <person name="Isagi Y."/>
            <person name="Lee S.L."/>
            <person name="Shimizu K.K."/>
        </authorList>
    </citation>
    <scope>NUCLEOTIDE SEQUENCE [LARGE SCALE GENOMIC DNA]</scope>
    <source>
        <strain evidence="11">214</strain>
    </source>
</reference>
<feature type="transmembrane region" description="Helical" evidence="9">
    <location>
        <begin position="161"/>
        <end position="179"/>
    </location>
</feature>
<evidence type="ECO:0000256" key="2">
    <source>
        <dbReference type="ARBA" id="ARBA00010992"/>
    </source>
</evidence>
<dbReference type="InterPro" id="IPR050549">
    <property type="entry name" value="MFS_Trehalose_Transporter"/>
</dbReference>
<dbReference type="InterPro" id="IPR003663">
    <property type="entry name" value="Sugar/inositol_transpt"/>
</dbReference>
<evidence type="ECO:0000256" key="9">
    <source>
        <dbReference type="SAM" id="Phobius"/>
    </source>
</evidence>
<dbReference type="CDD" id="cd17358">
    <property type="entry name" value="MFS_GLUT6_8_Class3_like"/>
    <property type="match status" value="1"/>
</dbReference>
<keyword evidence="7 9" id="KW-0472">Membrane</keyword>
<evidence type="ECO:0000256" key="5">
    <source>
        <dbReference type="ARBA" id="ARBA00022692"/>
    </source>
</evidence>
<dbReference type="InterPro" id="IPR005829">
    <property type="entry name" value="Sugar_transporter_CS"/>
</dbReference>
<dbReference type="PRINTS" id="PR00171">
    <property type="entry name" value="SUGRTRNSPORT"/>
</dbReference>
<feature type="transmembrane region" description="Helical" evidence="9">
    <location>
        <begin position="102"/>
        <end position="120"/>
    </location>
</feature>
<feature type="compositionally biased region" description="Low complexity" evidence="8">
    <location>
        <begin position="7"/>
        <end position="17"/>
    </location>
</feature>
<feature type="transmembrane region" description="Helical" evidence="9">
    <location>
        <begin position="73"/>
        <end position="90"/>
    </location>
</feature>
<feature type="transmembrane region" description="Helical" evidence="9">
    <location>
        <begin position="30"/>
        <end position="53"/>
    </location>
</feature>
<sequence length="480" mass="51576">MEREGTEQLSSSLLAEENSSKNDLNGSNSATAVLVFSTFIAVCGSYICGATVGYSSPTETGIMEDLGLSTAEYSVFGSTVTIGAMVGAVFSGKIADLVGRRAAMGISEAVSLTGWLAIAFSQTALLLDIGRLFTGCGVGLLTYTVPVYITEITPKNLRGSFAAVHPFMLTIGIAMTYFIGAVVSWRILALIGTIPCVVHLVGLFFLPESPRWLAKAGKENVYETALLCLRGVNADISEEAIEIKENIEALQQLPEGRILELFQRIYARSLITGVGLVLLQQLGGSIAIASYASSIFEKAGRLWFFGFSVTVGTIVMSVAQIPMTILSILLMDKSGRRQLLMVSCSGTCFGCLLVGLSFSLQDIRWWKGLTPVLAFIGLVTYNAFFGLGLSGIPWLIMSEVFPINMKGSAGSLCNLVYWSSSWFMTYIFNFSMEWSSAGTFFILSSIGGLTVGFVRKIVPETKGQTLEEIQAVMNPAIVKG</sequence>
<dbReference type="EMBL" id="BPVZ01000029">
    <property type="protein sequence ID" value="GKV08921.1"/>
    <property type="molecule type" value="Genomic_DNA"/>
</dbReference>
<dbReference type="PROSITE" id="PS00216">
    <property type="entry name" value="SUGAR_TRANSPORT_1"/>
    <property type="match status" value="1"/>
</dbReference>
<dbReference type="PROSITE" id="PS50850">
    <property type="entry name" value="MFS"/>
    <property type="match status" value="1"/>
</dbReference>
<protein>
    <recommendedName>
        <fullName evidence="10">Major facilitator superfamily (MFS) profile domain-containing protein</fullName>
    </recommendedName>
</protein>
<evidence type="ECO:0000313" key="12">
    <source>
        <dbReference type="Proteomes" id="UP001054252"/>
    </source>
</evidence>
<proteinExistence type="inferred from homology"/>
<dbReference type="InterPro" id="IPR044775">
    <property type="entry name" value="MFS_ERD6/Tret1-like"/>
</dbReference>